<dbReference type="PROSITE" id="PS50262">
    <property type="entry name" value="G_PROTEIN_RECEP_F1_2"/>
    <property type="match status" value="1"/>
</dbReference>
<keyword evidence="13" id="KW-1185">Reference proteome</keyword>
<evidence type="ECO:0000313" key="13">
    <source>
        <dbReference type="Proteomes" id="UP001190640"/>
    </source>
</evidence>
<comment type="subcellular location">
    <subcellularLocation>
        <location evidence="1">Cell membrane</location>
        <topology evidence="1">Multi-pass membrane protein</topology>
    </subcellularLocation>
</comment>
<feature type="transmembrane region" description="Helical" evidence="11">
    <location>
        <begin position="73"/>
        <end position="93"/>
    </location>
</feature>
<reference evidence="14" key="1">
    <citation type="submission" date="2025-08" db="UniProtKB">
        <authorList>
            <consortium name="RefSeq"/>
        </authorList>
    </citation>
    <scope>IDENTIFICATION</scope>
    <source>
        <tissue evidence="14">Blood</tissue>
    </source>
</reference>
<comment type="similarity">
    <text evidence="10">Belongs to the G-protein coupled receptor 1 family.</text>
</comment>
<feature type="domain" description="G-protein coupled receptors family 1 profile" evidence="12">
    <location>
        <begin position="85"/>
        <end position="328"/>
    </location>
</feature>
<dbReference type="InterPro" id="IPR004061">
    <property type="entry name" value="S1P_rcpt"/>
</dbReference>
<accession>A0AA97L089</accession>
<evidence type="ECO:0000313" key="14">
    <source>
        <dbReference type="RefSeq" id="XP_054836913.1"/>
    </source>
</evidence>
<evidence type="ECO:0000256" key="8">
    <source>
        <dbReference type="ARBA" id="ARBA00023180"/>
    </source>
</evidence>
<organism evidence="13 14">
    <name type="scientific">Eublepharis macularius</name>
    <name type="common">Leopard gecko</name>
    <name type="synonym">Cyrtodactylus macularius</name>
    <dbReference type="NCBI Taxonomy" id="481883"/>
    <lineage>
        <taxon>Eukaryota</taxon>
        <taxon>Metazoa</taxon>
        <taxon>Chordata</taxon>
        <taxon>Craniata</taxon>
        <taxon>Vertebrata</taxon>
        <taxon>Euteleostomi</taxon>
        <taxon>Lepidosauria</taxon>
        <taxon>Squamata</taxon>
        <taxon>Bifurcata</taxon>
        <taxon>Gekkota</taxon>
        <taxon>Eublepharidae</taxon>
        <taxon>Eublepharinae</taxon>
        <taxon>Eublepharis</taxon>
    </lineage>
</organism>
<proteinExistence type="inferred from homology"/>
<feature type="transmembrane region" description="Helical" evidence="11">
    <location>
        <begin position="145"/>
        <end position="163"/>
    </location>
</feature>
<protein>
    <submittedName>
        <fullName evidence="14">Sphingosine 1-phosphate receptor 4</fullName>
    </submittedName>
</protein>
<dbReference type="InterPro" id="IPR000276">
    <property type="entry name" value="GPCR_Rhodpsn"/>
</dbReference>
<dbReference type="GO" id="GO:0038036">
    <property type="term" value="F:sphingosine-1-phosphate receptor activity"/>
    <property type="evidence" value="ECO:0007669"/>
    <property type="project" value="InterPro"/>
</dbReference>
<dbReference type="AlphaFoldDB" id="A0AA97L089"/>
<dbReference type="Proteomes" id="UP001190640">
    <property type="component" value="Chromosome 5"/>
</dbReference>
<dbReference type="Pfam" id="PF00001">
    <property type="entry name" value="7tm_1"/>
    <property type="match status" value="1"/>
</dbReference>
<keyword evidence="8" id="KW-0325">Glycoprotein</keyword>
<evidence type="ECO:0000256" key="4">
    <source>
        <dbReference type="ARBA" id="ARBA00022989"/>
    </source>
</evidence>
<feature type="transmembrane region" description="Helical" evidence="11">
    <location>
        <begin position="226"/>
        <end position="248"/>
    </location>
</feature>
<evidence type="ECO:0000259" key="12">
    <source>
        <dbReference type="PROSITE" id="PS50262"/>
    </source>
</evidence>
<keyword evidence="9 10" id="KW-0807">Transducer</keyword>
<feature type="transmembrane region" description="Helical" evidence="11">
    <location>
        <begin position="184"/>
        <end position="206"/>
    </location>
</feature>
<name>A0AA97L089_EUBMA</name>
<dbReference type="KEGG" id="emc:129330756"/>
<dbReference type="PRINTS" id="PR00237">
    <property type="entry name" value="GPCRRHODOPSN"/>
</dbReference>
<keyword evidence="3 10" id="KW-0812">Transmembrane</keyword>
<feature type="transmembrane region" description="Helical" evidence="11">
    <location>
        <begin position="310"/>
        <end position="330"/>
    </location>
</feature>
<dbReference type="PANTHER" id="PTHR22750">
    <property type="entry name" value="G-PROTEIN COUPLED RECEPTOR"/>
    <property type="match status" value="1"/>
</dbReference>
<sequence>MSDLGLTLASSSSPPSTLPSDLLEAHLGMVRGTELCLHFAAADNRNLILHHYNLTGRMDDRRPQEDNMGTLKVVFIAASCLIIMENLLVLMAIARKLRARRWVYSCIASITLSDLLTGVAYVVNLCLSGSRTFRLSPTMWFLREGILFVALAASTFSLLVTAIERYSAMVKPIAENEATKKARLRGLLFSCWVLAIIIGLLPLLGWNCLCDLPNCSTLLPLYAKNYILFSVVMFIIILFGIVVLYASIYRQVLRSARQATSRYGRKRSLRLLTTVLIILFAFLFCWIPLFVLLLMDIFSGTGSWKLHKGLGWVLTLAVANSFINPIIYSFRSQEVKRAVIDLLCCCCKQVGTGECLAVTDIPSGSSTGTESSLKAQESFRNSKALNMKRAREPLSSNSSAMSSVAPDDISGWQLARGNSHALF</sequence>
<dbReference type="InterPro" id="IPR017452">
    <property type="entry name" value="GPCR_Rhodpsn_7TM"/>
</dbReference>
<keyword evidence="5 10" id="KW-0297">G-protein coupled receptor</keyword>
<dbReference type="PROSITE" id="PS00237">
    <property type="entry name" value="G_PROTEIN_RECEP_F1_1"/>
    <property type="match status" value="1"/>
</dbReference>
<keyword evidence="7 10" id="KW-0675">Receptor</keyword>
<dbReference type="SUPFAM" id="SSF81321">
    <property type="entry name" value="Family A G protein-coupled receptor-like"/>
    <property type="match status" value="1"/>
</dbReference>
<evidence type="ECO:0000256" key="7">
    <source>
        <dbReference type="ARBA" id="ARBA00023170"/>
    </source>
</evidence>
<dbReference type="RefSeq" id="XP_054836913.1">
    <property type="nucleotide sequence ID" value="XM_054980938.1"/>
</dbReference>
<dbReference type="GeneID" id="129330756"/>
<keyword evidence="2" id="KW-1003">Cell membrane</keyword>
<evidence type="ECO:0000256" key="3">
    <source>
        <dbReference type="ARBA" id="ARBA00022692"/>
    </source>
</evidence>
<gene>
    <name evidence="14" type="primary">S1PR4</name>
</gene>
<evidence type="ECO:0000256" key="6">
    <source>
        <dbReference type="ARBA" id="ARBA00023136"/>
    </source>
</evidence>
<evidence type="ECO:0000256" key="1">
    <source>
        <dbReference type="ARBA" id="ARBA00004651"/>
    </source>
</evidence>
<feature type="transmembrane region" description="Helical" evidence="11">
    <location>
        <begin position="102"/>
        <end position="125"/>
    </location>
</feature>
<evidence type="ECO:0000256" key="10">
    <source>
        <dbReference type="RuleBase" id="RU000688"/>
    </source>
</evidence>
<keyword evidence="6 11" id="KW-0472">Membrane</keyword>
<evidence type="ECO:0000256" key="11">
    <source>
        <dbReference type="SAM" id="Phobius"/>
    </source>
</evidence>
<dbReference type="GO" id="GO:0005886">
    <property type="term" value="C:plasma membrane"/>
    <property type="evidence" value="ECO:0007669"/>
    <property type="project" value="UniProtKB-SubCell"/>
</dbReference>
<feature type="transmembrane region" description="Helical" evidence="11">
    <location>
        <begin position="269"/>
        <end position="298"/>
    </location>
</feature>
<keyword evidence="4 11" id="KW-1133">Transmembrane helix</keyword>
<evidence type="ECO:0000256" key="9">
    <source>
        <dbReference type="ARBA" id="ARBA00023224"/>
    </source>
</evidence>
<dbReference type="Gene3D" id="1.20.1070.10">
    <property type="entry name" value="Rhodopsin 7-helix transmembrane proteins"/>
    <property type="match status" value="1"/>
</dbReference>
<dbReference type="PRINTS" id="PR01523">
    <property type="entry name" value="S1PRECEPTOR"/>
</dbReference>
<evidence type="ECO:0000256" key="5">
    <source>
        <dbReference type="ARBA" id="ARBA00023040"/>
    </source>
</evidence>
<dbReference type="CTD" id="8698"/>
<evidence type="ECO:0000256" key="2">
    <source>
        <dbReference type="ARBA" id="ARBA00022475"/>
    </source>
</evidence>